<evidence type="ECO:0000256" key="4">
    <source>
        <dbReference type="ARBA" id="ARBA00029447"/>
    </source>
</evidence>
<dbReference type="InterPro" id="IPR000727">
    <property type="entry name" value="T_SNARE_dom"/>
</dbReference>
<feature type="transmembrane region" description="Helical" evidence="6">
    <location>
        <begin position="196"/>
        <end position="220"/>
    </location>
</feature>
<dbReference type="GO" id="GO:0007165">
    <property type="term" value="P:signal transduction"/>
    <property type="evidence" value="ECO:0007669"/>
    <property type="project" value="UniProtKB-KW"/>
</dbReference>
<evidence type="ECO:0000256" key="6">
    <source>
        <dbReference type="SAM" id="Phobius"/>
    </source>
</evidence>
<dbReference type="Proteomes" id="UP001277471">
    <property type="component" value="Unassembled WGS sequence"/>
</dbReference>
<dbReference type="SUPFAM" id="SSF58104">
    <property type="entry name" value="Methyl-accepting chemotaxis protein (MCP) signaling domain"/>
    <property type="match status" value="1"/>
</dbReference>
<reference evidence="10 13" key="2">
    <citation type="submission" date="2023-11" db="EMBL/GenBank/DDBJ databases">
        <title>MicrobeMod: A computational toolkit for identifying prokaryotic methylation and restriction-modification with nanopore sequencing.</title>
        <authorList>
            <person name="Crits-Christoph A."/>
            <person name="Kang S.C."/>
            <person name="Lee H."/>
            <person name="Ostrov N."/>
        </authorList>
    </citation>
    <scope>NUCLEOTIDE SEQUENCE [LARGE SCALE GENOMIC DNA]</scope>
    <source>
        <strain evidence="10 13">ATCC 29145</strain>
    </source>
</reference>
<feature type="domain" description="HAMP" evidence="9">
    <location>
        <begin position="217"/>
        <end position="270"/>
    </location>
</feature>
<dbReference type="InterPro" id="IPR003660">
    <property type="entry name" value="HAMP_dom"/>
</dbReference>
<dbReference type="RefSeq" id="WP_059399471.1">
    <property type="nucleotide sequence ID" value="NZ_CP012916.1"/>
</dbReference>
<keyword evidence="2" id="KW-0997">Cell inner membrane</keyword>
<dbReference type="CDD" id="cd06225">
    <property type="entry name" value="HAMP"/>
    <property type="match status" value="1"/>
</dbReference>
<dbReference type="GO" id="GO:0005886">
    <property type="term" value="C:plasma membrane"/>
    <property type="evidence" value="ECO:0007669"/>
    <property type="project" value="UniProtKB-SubCell"/>
</dbReference>
<dbReference type="Proteomes" id="UP000298774">
    <property type="component" value="Plasmid p2"/>
</dbReference>
<name>A0A0N7I8U1_AZOBR</name>
<keyword evidence="3 5" id="KW-0807">Transducer</keyword>
<evidence type="ECO:0000313" key="12">
    <source>
        <dbReference type="Proteomes" id="UP000298774"/>
    </source>
</evidence>
<dbReference type="PANTHER" id="PTHR32089">
    <property type="entry name" value="METHYL-ACCEPTING CHEMOTAXIS PROTEIN MCPB"/>
    <property type="match status" value="1"/>
</dbReference>
<dbReference type="EMBL" id="CP032341">
    <property type="protein sequence ID" value="QCO11835.1"/>
    <property type="molecule type" value="Genomic_DNA"/>
</dbReference>
<evidence type="ECO:0000313" key="11">
    <source>
        <dbReference type="EMBL" id="QCO11835.1"/>
    </source>
</evidence>
<comment type="similarity">
    <text evidence="4">Belongs to the methyl-accepting chemotaxis (MCP) protein family.</text>
</comment>
<evidence type="ECO:0000259" key="9">
    <source>
        <dbReference type="PROSITE" id="PS50885"/>
    </source>
</evidence>
<dbReference type="SMART" id="SM00304">
    <property type="entry name" value="HAMP"/>
    <property type="match status" value="1"/>
</dbReference>
<sequence length="567" mass="59518">MPLHRWFSNRKLLHKILVPVLVLLIVIASLVWTARSAISDLTSSTARITELVADRLGATIAVQSALGDAMDTEANAIVASSREAIDAANTQLTANIAKALSAIDTLAAAYDDPAERESIQAIKSIVGEYERVAQTTVQLARGFDTDGAIRVSIDVGRPVRQKLTAALGERVEQGMAETREAEKRATALSQQVMTRLYTVAGAGLLFAFGLLGSILLFFVVRPLHRLTSEMTSIAAGDLTVSIQGTERTDEVGLLARALQVFKSNGLDMRRLQEESDAQKRQMEADRRSAMLALADQFDANVQGVVQAVSQAARQLQSNAQTMTGAAETTTEQASSVAAATEQASANVATVAAASEQLGSSIGEIGRQVNGAATVARDAVAEGERTNALVERLASAAQKIGDVVNLIQNIASQTNLLALNATIEAARAGEAGKGFTVVAHEVKALATQTSQATEEIASQITEIQAITEGTVTAIRNIARTIADVDAIAGAIAAAVEEQTAATHEIGRNIQQAAQGTRLVSGNIGGVSQSATDVREAAAEVLDAANSLSRDSDLLRDEIHGFIARVRAG</sequence>
<proteinExistence type="inferred from homology"/>
<organism evidence="11 12">
    <name type="scientific">Azospirillum brasilense</name>
    <dbReference type="NCBI Taxonomy" id="192"/>
    <lineage>
        <taxon>Bacteria</taxon>
        <taxon>Pseudomonadati</taxon>
        <taxon>Pseudomonadota</taxon>
        <taxon>Alphaproteobacteria</taxon>
        <taxon>Rhodospirillales</taxon>
        <taxon>Azospirillaceae</taxon>
        <taxon>Azospirillum</taxon>
    </lineage>
</organism>
<evidence type="ECO:0000256" key="3">
    <source>
        <dbReference type="ARBA" id="ARBA00023224"/>
    </source>
</evidence>
<dbReference type="PROSITE" id="PS50111">
    <property type="entry name" value="CHEMOTAXIS_TRANSDUC_2"/>
    <property type="match status" value="1"/>
</dbReference>
<dbReference type="Pfam" id="PF00672">
    <property type="entry name" value="HAMP"/>
    <property type="match status" value="1"/>
</dbReference>
<dbReference type="Pfam" id="PF00015">
    <property type="entry name" value="MCPsignal"/>
    <property type="match status" value="1"/>
</dbReference>
<dbReference type="GeneID" id="56451109"/>
<dbReference type="KEGG" id="abf:AMK58_22200"/>
<keyword evidence="6" id="KW-1133">Transmembrane helix</keyword>
<gene>
    <name evidence="11" type="ORF">D3868_22495</name>
    <name evidence="10" type="ORF">SIM66_28455</name>
</gene>
<keyword evidence="2" id="KW-1003">Cell membrane</keyword>
<protein>
    <submittedName>
        <fullName evidence="11">HAMP domain-containing protein</fullName>
    </submittedName>
    <submittedName>
        <fullName evidence="10">Methyl-accepting chemotaxis protein</fullName>
    </submittedName>
</protein>
<geneLocation type="plasmid" evidence="11 12">
    <name>p2</name>
</geneLocation>
<evidence type="ECO:0000256" key="5">
    <source>
        <dbReference type="PROSITE-ProRule" id="PRU00284"/>
    </source>
</evidence>
<dbReference type="InterPro" id="IPR004089">
    <property type="entry name" value="MCPsignal_dom"/>
</dbReference>
<dbReference type="SMART" id="SM00283">
    <property type="entry name" value="MA"/>
    <property type="match status" value="1"/>
</dbReference>
<dbReference type="Gene3D" id="1.10.287.950">
    <property type="entry name" value="Methyl-accepting chemotaxis protein"/>
    <property type="match status" value="1"/>
</dbReference>
<evidence type="ECO:0000313" key="10">
    <source>
        <dbReference type="EMBL" id="MDX5955103.1"/>
    </source>
</evidence>
<keyword evidence="11" id="KW-0614">Plasmid</keyword>
<dbReference type="PANTHER" id="PTHR32089:SF112">
    <property type="entry name" value="LYSOZYME-LIKE PROTEIN-RELATED"/>
    <property type="match status" value="1"/>
</dbReference>
<dbReference type="Gene3D" id="6.10.340.10">
    <property type="match status" value="1"/>
</dbReference>
<evidence type="ECO:0000259" key="8">
    <source>
        <dbReference type="PROSITE" id="PS50192"/>
    </source>
</evidence>
<dbReference type="PROSITE" id="PS50192">
    <property type="entry name" value="T_SNARE"/>
    <property type="match status" value="1"/>
</dbReference>
<evidence type="ECO:0000313" key="13">
    <source>
        <dbReference type="Proteomes" id="UP001277471"/>
    </source>
</evidence>
<feature type="domain" description="Methyl-accepting transducer" evidence="7">
    <location>
        <begin position="311"/>
        <end position="547"/>
    </location>
</feature>
<evidence type="ECO:0000256" key="2">
    <source>
        <dbReference type="ARBA" id="ARBA00022519"/>
    </source>
</evidence>
<reference evidence="11 12" key="1">
    <citation type="submission" date="2018-09" db="EMBL/GenBank/DDBJ databases">
        <title>Whole genome based analysis of evolution and adaptive divergence in Indian and Brazilian strains of Azospirillum brasilense.</title>
        <authorList>
            <person name="Singh C."/>
            <person name="Tripathi A.K."/>
        </authorList>
    </citation>
    <scope>NUCLEOTIDE SEQUENCE [LARGE SCALE GENOMIC DNA]</scope>
    <source>
        <strain evidence="11 12">MTCC4038</strain>
        <plasmid evidence="11 12">p2</plasmid>
    </source>
</reference>
<feature type="domain" description="T-SNARE coiled-coil homology" evidence="8">
    <location>
        <begin position="463"/>
        <end position="525"/>
    </location>
</feature>
<keyword evidence="13" id="KW-1185">Reference proteome</keyword>
<dbReference type="AlphaFoldDB" id="A0A0N7I8U1"/>
<evidence type="ECO:0000259" key="7">
    <source>
        <dbReference type="PROSITE" id="PS50111"/>
    </source>
</evidence>
<dbReference type="EMBL" id="JAWXYC010000005">
    <property type="protein sequence ID" value="MDX5955103.1"/>
    <property type="molecule type" value="Genomic_DNA"/>
</dbReference>
<keyword evidence="6" id="KW-0472">Membrane</keyword>
<accession>A0A0N7I8U1</accession>
<evidence type="ECO:0000256" key="1">
    <source>
        <dbReference type="ARBA" id="ARBA00004429"/>
    </source>
</evidence>
<keyword evidence="6" id="KW-0812">Transmembrane</keyword>
<comment type="subcellular location">
    <subcellularLocation>
        <location evidence="1">Cell inner membrane</location>
        <topology evidence="1">Multi-pass membrane protein</topology>
    </subcellularLocation>
</comment>
<dbReference type="PROSITE" id="PS50885">
    <property type="entry name" value="HAMP"/>
    <property type="match status" value="1"/>
</dbReference>